<comment type="function">
    <text evidence="9">Endonuclease that is involved in the suppression of homologous recombination and thus may have a key role in the control of bacterial genetic diversity.</text>
</comment>
<proteinExistence type="inferred from homology"/>
<dbReference type="PIRSF" id="PIRSF005814">
    <property type="entry name" value="MutS_YshD"/>
    <property type="match status" value="1"/>
</dbReference>
<dbReference type="EMBL" id="AYZD01000018">
    <property type="protein sequence ID" value="KRM95771.1"/>
    <property type="molecule type" value="Genomic_DNA"/>
</dbReference>
<gene>
    <name evidence="9" type="primary">mutS2</name>
    <name evidence="9" type="synonym">rqcU</name>
    <name evidence="12" type="ORF">FC19_GL001250</name>
</gene>
<dbReference type="PROSITE" id="PS00486">
    <property type="entry name" value="DNA_MISMATCH_REPAIR_2"/>
    <property type="match status" value="1"/>
</dbReference>
<dbReference type="NCBIfam" id="TIGR01069">
    <property type="entry name" value="mutS2"/>
    <property type="match status" value="1"/>
</dbReference>
<dbReference type="HAMAP" id="MF_00092">
    <property type="entry name" value="MutS2"/>
    <property type="match status" value="1"/>
</dbReference>
<dbReference type="SMART" id="SM00534">
    <property type="entry name" value="MUTSac"/>
    <property type="match status" value="1"/>
</dbReference>
<dbReference type="GO" id="GO:0016887">
    <property type="term" value="F:ATP hydrolysis activity"/>
    <property type="evidence" value="ECO:0007669"/>
    <property type="project" value="InterPro"/>
</dbReference>
<dbReference type="PATRIC" id="fig|1423725.3.peg.1288"/>
<dbReference type="Gene3D" id="3.40.50.300">
    <property type="entry name" value="P-loop containing nucleotide triphosphate hydrolases"/>
    <property type="match status" value="1"/>
</dbReference>
<dbReference type="Proteomes" id="UP000051015">
    <property type="component" value="Unassembled WGS sequence"/>
</dbReference>
<dbReference type="InterPro" id="IPR002625">
    <property type="entry name" value="Smr_dom"/>
</dbReference>
<sequence length="790" mass="88960">MQKVNEKALEVLEYNKVIKKLFQFIVTPMGEKKVRNLRPSSDLAEIKEALAQTKDGADILRLKGGIPLPKLHNIQPYLKRLDIGASLNGKELAAIGRVLRATNEVRRFFIALDDEKIELEELYEITDNLQVLPEINKRLLEAVEVDGHVTDEASSLLRSVRKAITTTENQLRDRLSAFIHGNSAKYLSDAVITIRNDRYVIPVKQEYRNHFGGVVHDQSSSGQTLFIEPKAIVELNNRLKQQQLQEKEEIRRILQELSELIAPYTLELANNADILGTFDFVNAKAKYAASIKATEPRLSVENDIYLRQVWHPLLNMQEAVRNDIMLGKDYQAVVITGPNTGGKTITLKTLGLIQMMGQSGLFIPAFEASRIGIFKEIFADIGDEQSIEQNLSTFSSHMTNIVSILKNIDKHSLVLFDELGAGTDPQEGAALAIAILDAVGASGSYVLATTHYPELKAYGFDRPQTINASMEFDIDTLQPTYRLLIGIPGRSNALDISKRLGLDKQIINQARQLTRSDSQDLNNMIQDLVQKRRMAEEEHIGLQKNLRAAEKLHVDLEQKYQKFNNNRDDLLEKAKMKANQIVETASQESDKLISELRRMRLNAGTQVKENELIDAKTKMNRLHQPTNLRKNKVLQKAKRQQEFHPNDDVMVKSYGQQGVLLQKFSKNEWEVQLGILKMKINENDLEKIKVKDNNLGKSGRPTIKTARQSHVSPNLDLRGQRYEEAMTNVDRYMDAAILAGYASVTIVHGKGTGALRQGITNYLTQNRSVKSFKFASPNAGGNGATVVYFK</sequence>
<dbReference type="InterPro" id="IPR005747">
    <property type="entry name" value="MutS2"/>
</dbReference>
<evidence type="ECO:0000259" key="11">
    <source>
        <dbReference type="PROSITE" id="PS50828"/>
    </source>
</evidence>
<dbReference type="Pfam" id="PF00488">
    <property type="entry name" value="MutS_V"/>
    <property type="match status" value="1"/>
</dbReference>
<dbReference type="GO" id="GO:0043023">
    <property type="term" value="F:ribosomal large subunit binding"/>
    <property type="evidence" value="ECO:0007669"/>
    <property type="project" value="UniProtKB-UniRule"/>
</dbReference>
<evidence type="ECO:0000256" key="6">
    <source>
        <dbReference type="ARBA" id="ARBA00022840"/>
    </source>
</evidence>
<dbReference type="SUPFAM" id="SSF52540">
    <property type="entry name" value="P-loop containing nucleoside triphosphate hydrolases"/>
    <property type="match status" value="1"/>
</dbReference>
<evidence type="ECO:0000313" key="13">
    <source>
        <dbReference type="Proteomes" id="UP000051015"/>
    </source>
</evidence>
<dbReference type="Gene3D" id="3.30.1370.110">
    <property type="match status" value="1"/>
</dbReference>
<dbReference type="InterPro" id="IPR036187">
    <property type="entry name" value="DNA_mismatch_repair_MutS_sf"/>
</dbReference>
<dbReference type="PANTHER" id="PTHR48466">
    <property type="entry name" value="OS10G0509000 PROTEIN-RELATED"/>
    <property type="match status" value="1"/>
</dbReference>
<keyword evidence="13" id="KW-1185">Reference proteome</keyword>
<dbReference type="GO" id="GO:0045910">
    <property type="term" value="P:negative regulation of DNA recombination"/>
    <property type="evidence" value="ECO:0007669"/>
    <property type="project" value="InterPro"/>
</dbReference>
<dbReference type="Pfam" id="PF01713">
    <property type="entry name" value="Smr"/>
    <property type="match status" value="1"/>
</dbReference>
<dbReference type="EC" id="3.6.4.-" evidence="9"/>
<feature type="coiled-coil region" evidence="10">
    <location>
        <begin position="518"/>
        <end position="602"/>
    </location>
</feature>
<keyword evidence="5 9" id="KW-0378">Hydrolase</keyword>
<protein>
    <recommendedName>
        <fullName evidence="9">Endonuclease MutS2</fullName>
        <ecNumber evidence="9">3.1.-.-</ecNumber>
    </recommendedName>
    <alternativeName>
        <fullName evidence="9">Ribosome-associated protein quality control-upstream factor</fullName>
        <shortName evidence="9">RQC-upstream factor</shortName>
        <shortName evidence="9">RqcU</shortName>
        <ecNumber evidence="9">3.6.4.-</ecNumber>
    </alternativeName>
</protein>
<dbReference type="EC" id="3.1.-.-" evidence="9"/>
<evidence type="ECO:0000256" key="9">
    <source>
        <dbReference type="HAMAP-Rule" id="MF_00092"/>
    </source>
</evidence>
<feature type="binding site" evidence="9">
    <location>
        <begin position="337"/>
        <end position="344"/>
    </location>
    <ligand>
        <name>ATP</name>
        <dbReference type="ChEBI" id="CHEBI:30616"/>
    </ligand>
</feature>
<comment type="caution">
    <text evidence="12">The sequence shown here is derived from an EMBL/GenBank/DDBJ whole genome shotgun (WGS) entry which is preliminary data.</text>
</comment>
<feature type="coiled-coil region" evidence="10">
    <location>
        <begin position="232"/>
        <end position="260"/>
    </location>
</feature>
<name>A0A0R2D5N1_9LACO</name>
<evidence type="ECO:0000256" key="8">
    <source>
        <dbReference type="ARBA" id="ARBA00023125"/>
    </source>
</evidence>
<dbReference type="InterPro" id="IPR036063">
    <property type="entry name" value="Smr_dom_sf"/>
</dbReference>
<keyword evidence="10" id="KW-0175">Coiled coil</keyword>
<accession>A0A0R2D5N1</accession>
<dbReference type="SMART" id="SM00533">
    <property type="entry name" value="MUTSd"/>
    <property type="match status" value="1"/>
</dbReference>
<comment type="subunit">
    <text evidence="9">Homodimer. Binds to stalled ribosomes, contacting rRNA.</text>
</comment>
<reference evidence="12 13" key="1">
    <citation type="journal article" date="2015" name="Genome Announc.">
        <title>Expanding the biotechnology potential of lactobacilli through comparative genomics of 213 strains and associated genera.</title>
        <authorList>
            <person name="Sun Z."/>
            <person name="Harris H.M."/>
            <person name="McCann A."/>
            <person name="Guo C."/>
            <person name="Argimon S."/>
            <person name="Zhang W."/>
            <person name="Yang X."/>
            <person name="Jeffery I.B."/>
            <person name="Cooney J.C."/>
            <person name="Kagawa T.F."/>
            <person name="Liu W."/>
            <person name="Song Y."/>
            <person name="Salvetti E."/>
            <person name="Wrobel A."/>
            <person name="Rasinkangas P."/>
            <person name="Parkhill J."/>
            <person name="Rea M.C."/>
            <person name="O'Sullivan O."/>
            <person name="Ritari J."/>
            <person name="Douillard F.P."/>
            <person name="Paul Ross R."/>
            <person name="Yang R."/>
            <person name="Briner A.E."/>
            <person name="Felis G.E."/>
            <person name="de Vos W.M."/>
            <person name="Barrangou R."/>
            <person name="Klaenhammer T.R."/>
            <person name="Caufield P.W."/>
            <person name="Cui Y."/>
            <person name="Zhang H."/>
            <person name="O'Toole P.W."/>
        </authorList>
    </citation>
    <scope>NUCLEOTIDE SEQUENCE [LARGE SCALE GENOMIC DNA]</scope>
    <source>
        <strain evidence="12 13">DSM 21051</strain>
    </source>
</reference>
<keyword evidence="4 9" id="KW-0255">Endonuclease</keyword>
<dbReference type="GO" id="GO:0019843">
    <property type="term" value="F:rRNA binding"/>
    <property type="evidence" value="ECO:0007669"/>
    <property type="project" value="UniProtKB-UniRule"/>
</dbReference>
<dbReference type="STRING" id="1423725.FC19_GL001250"/>
<comment type="similarity">
    <text evidence="9">Belongs to the DNA mismatch repair MutS family. MutS2 subfamily.</text>
</comment>
<keyword evidence="8 9" id="KW-0238">DNA-binding</keyword>
<evidence type="ECO:0000256" key="2">
    <source>
        <dbReference type="ARBA" id="ARBA00022730"/>
    </source>
</evidence>
<dbReference type="GO" id="GO:0004519">
    <property type="term" value="F:endonuclease activity"/>
    <property type="evidence" value="ECO:0007669"/>
    <property type="project" value="UniProtKB-UniRule"/>
</dbReference>
<evidence type="ECO:0000256" key="4">
    <source>
        <dbReference type="ARBA" id="ARBA00022759"/>
    </source>
</evidence>
<evidence type="ECO:0000256" key="10">
    <source>
        <dbReference type="SAM" id="Coils"/>
    </source>
</evidence>
<dbReference type="InterPro" id="IPR007696">
    <property type="entry name" value="DNA_mismatch_repair_MutS_core"/>
</dbReference>
<dbReference type="Pfam" id="PF20297">
    <property type="entry name" value="MSSS"/>
    <property type="match status" value="1"/>
</dbReference>
<dbReference type="InterPro" id="IPR000432">
    <property type="entry name" value="DNA_mismatch_repair_MutS_C"/>
</dbReference>
<dbReference type="SMART" id="SM00463">
    <property type="entry name" value="SMR"/>
    <property type="match status" value="1"/>
</dbReference>
<dbReference type="InterPro" id="IPR046893">
    <property type="entry name" value="MSSS"/>
</dbReference>
<dbReference type="SUPFAM" id="SSF160443">
    <property type="entry name" value="SMR domain-like"/>
    <property type="match status" value="1"/>
</dbReference>
<evidence type="ECO:0000313" key="12">
    <source>
        <dbReference type="EMBL" id="KRM95771.1"/>
    </source>
</evidence>
<dbReference type="GO" id="GO:0072344">
    <property type="term" value="P:rescue of stalled ribosome"/>
    <property type="evidence" value="ECO:0007669"/>
    <property type="project" value="UniProtKB-UniRule"/>
</dbReference>
<evidence type="ECO:0000256" key="1">
    <source>
        <dbReference type="ARBA" id="ARBA00022722"/>
    </source>
</evidence>
<evidence type="ECO:0000256" key="7">
    <source>
        <dbReference type="ARBA" id="ARBA00022884"/>
    </source>
</evidence>
<dbReference type="SUPFAM" id="SSF48334">
    <property type="entry name" value="DNA repair protein MutS, domain III"/>
    <property type="match status" value="1"/>
</dbReference>
<keyword evidence="7 9" id="KW-0694">RNA-binding</keyword>
<keyword evidence="3 9" id="KW-0547">Nucleotide-binding</keyword>
<comment type="function">
    <text evidence="9">Acts as a ribosome collision sensor, splitting the ribosome into its 2 subunits. Detects stalled/collided 70S ribosomes which it binds and splits by an ATP-hydrolysis driven conformational change. Acts upstream of the ribosome quality control system (RQC), a ribosome-associated complex that mediates the extraction of incompletely synthesized nascent chains from stalled ribosomes and their subsequent degradation. Probably generates substrates for RQC.</text>
</comment>
<dbReference type="InterPro" id="IPR045076">
    <property type="entry name" value="MutS"/>
</dbReference>
<dbReference type="PROSITE" id="PS50828">
    <property type="entry name" value="SMR"/>
    <property type="match status" value="1"/>
</dbReference>
<dbReference type="AlphaFoldDB" id="A0A0R2D5N1"/>
<keyword evidence="2 9" id="KW-0699">rRNA-binding</keyword>
<dbReference type="FunFam" id="3.40.50.300:FF:000830">
    <property type="entry name" value="Endonuclease MutS2"/>
    <property type="match status" value="1"/>
</dbReference>
<evidence type="ECO:0000256" key="3">
    <source>
        <dbReference type="ARBA" id="ARBA00022741"/>
    </source>
</evidence>
<dbReference type="PANTHER" id="PTHR48466:SF2">
    <property type="entry name" value="OS10G0509000 PROTEIN"/>
    <property type="match status" value="1"/>
</dbReference>
<feature type="domain" description="Smr" evidence="11">
    <location>
        <begin position="715"/>
        <end position="790"/>
    </location>
</feature>
<dbReference type="GO" id="GO:0140664">
    <property type="term" value="F:ATP-dependent DNA damage sensor activity"/>
    <property type="evidence" value="ECO:0007669"/>
    <property type="project" value="InterPro"/>
</dbReference>
<dbReference type="GO" id="GO:0006298">
    <property type="term" value="P:mismatch repair"/>
    <property type="evidence" value="ECO:0007669"/>
    <property type="project" value="InterPro"/>
</dbReference>
<dbReference type="InterPro" id="IPR027417">
    <property type="entry name" value="P-loop_NTPase"/>
</dbReference>
<keyword evidence="1 9" id="KW-0540">Nuclease</keyword>
<keyword evidence="6 9" id="KW-0067">ATP-binding</keyword>
<dbReference type="GO" id="GO:0030983">
    <property type="term" value="F:mismatched DNA binding"/>
    <property type="evidence" value="ECO:0007669"/>
    <property type="project" value="InterPro"/>
</dbReference>
<organism evidence="12 13">
    <name type="scientific">Liquorilactobacillus aquaticus DSM 21051</name>
    <dbReference type="NCBI Taxonomy" id="1423725"/>
    <lineage>
        <taxon>Bacteria</taxon>
        <taxon>Bacillati</taxon>
        <taxon>Bacillota</taxon>
        <taxon>Bacilli</taxon>
        <taxon>Lactobacillales</taxon>
        <taxon>Lactobacillaceae</taxon>
        <taxon>Liquorilactobacillus</taxon>
    </lineage>
</organism>
<dbReference type="GO" id="GO:0005524">
    <property type="term" value="F:ATP binding"/>
    <property type="evidence" value="ECO:0007669"/>
    <property type="project" value="UniProtKB-UniRule"/>
</dbReference>
<evidence type="ECO:0000256" key="5">
    <source>
        <dbReference type="ARBA" id="ARBA00022801"/>
    </source>
</evidence>